<gene>
    <name evidence="1" type="ORF">F4820DRAFT_452434</name>
</gene>
<reference evidence="1 2" key="1">
    <citation type="journal article" date="2022" name="New Phytol.">
        <title>Ecological generalism drives hyperdiversity of secondary metabolite gene clusters in xylarialean endophytes.</title>
        <authorList>
            <person name="Franco M.E.E."/>
            <person name="Wisecaver J.H."/>
            <person name="Arnold A.E."/>
            <person name="Ju Y.M."/>
            <person name="Slot J.C."/>
            <person name="Ahrendt S."/>
            <person name="Moore L.P."/>
            <person name="Eastman K.E."/>
            <person name="Scott K."/>
            <person name="Konkel Z."/>
            <person name="Mondo S.J."/>
            <person name="Kuo A."/>
            <person name="Hayes R.D."/>
            <person name="Haridas S."/>
            <person name="Andreopoulos B."/>
            <person name="Riley R."/>
            <person name="LaButti K."/>
            <person name="Pangilinan J."/>
            <person name="Lipzen A."/>
            <person name="Amirebrahimi M."/>
            <person name="Yan J."/>
            <person name="Adam C."/>
            <person name="Keymanesh K."/>
            <person name="Ng V."/>
            <person name="Louie K."/>
            <person name="Northen T."/>
            <person name="Drula E."/>
            <person name="Henrissat B."/>
            <person name="Hsieh H.M."/>
            <person name="Youens-Clark K."/>
            <person name="Lutzoni F."/>
            <person name="Miadlikowska J."/>
            <person name="Eastwood D.C."/>
            <person name="Hamelin R.C."/>
            <person name="Grigoriev I.V."/>
            <person name="U'Ren J.M."/>
        </authorList>
    </citation>
    <scope>NUCLEOTIDE SEQUENCE [LARGE SCALE GENOMIC DNA]</scope>
    <source>
        <strain evidence="1 2">CBS 119005</strain>
    </source>
</reference>
<evidence type="ECO:0000313" key="2">
    <source>
        <dbReference type="Proteomes" id="UP001497700"/>
    </source>
</evidence>
<dbReference type="EMBL" id="MU393568">
    <property type="protein sequence ID" value="KAI4860911.1"/>
    <property type="molecule type" value="Genomic_DNA"/>
</dbReference>
<sequence length="500" mass="56459">MDSKDDIEIKTAEITSSQIEDIQSRYTDEEYRRLRRKVDRYLLPLMFLCHGLQSVDKSCIGTQATFGLREDTGLVGQQFSWLTTVFYVAYLLFELPSMMLLQRYPMGRILSLYIILWGFAVLCIGFARNFAQLVTLRALQGLFECCISPGFILIVGTWYTTREHCARALVFQAGFAGVGTFFDLTAYGIGSVSYKHPGVEAWRYMSFFLGSLTIIAGALCLFLLGTPSEVRWLSADEKKMATARILDNNTGHDTTGTKHWKWEQVRECLVDPVFWFAGLNGFLGSVPNGGLTAFSAILNTTFGFTNLQAVLLNLPKYAMVVPYFALVGWATMKKNTVRMWLMIVSNIPPFVGFILIAMLPNEAQYKWTKWGASFMTATFIVATFLAWSIIPSNVGGRTKRTVIMAFSFLGYCSGNMVGSQIFLAKDAPRYVPATIACAGCLGLQMFVVLMWRIVLVMRNKRRDERMRELDVSEEDRVKLGKELGEKDCTDLENPFFRYAT</sequence>
<keyword evidence="2" id="KW-1185">Reference proteome</keyword>
<organism evidence="1 2">
    <name type="scientific">Hypoxylon rubiginosum</name>
    <dbReference type="NCBI Taxonomy" id="110542"/>
    <lineage>
        <taxon>Eukaryota</taxon>
        <taxon>Fungi</taxon>
        <taxon>Dikarya</taxon>
        <taxon>Ascomycota</taxon>
        <taxon>Pezizomycotina</taxon>
        <taxon>Sordariomycetes</taxon>
        <taxon>Xylariomycetidae</taxon>
        <taxon>Xylariales</taxon>
        <taxon>Hypoxylaceae</taxon>
        <taxon>Hypoxylon</taxon>
    </lineage>
</organism>
<comment type="caution">
    <text evidence="1">The sequence shown here is derived from an EMBL/GenBank/DDBJ whole genome shotgun (WGS) entry which is preliminary data.</text>
</comment>
<protein>
    <submittedName>
        <fullName evidence="1">MFS general substrate transporter</fullName>
    </submittedName>
</protein>
<name>A0ACB9YP02_9PEZI</name>
<accession>A0ACB9YP02</accession>
<evidence type="ECO:0000313" key="1">
    <source>
        <dbReference type="EMBL" id="KAI4860911.1"/>
    </source>
</evidence>
<dbReference type="Proteomes" id="UP001497700">
    <property type="component" value="Unassembled WGS sequence"/>
</dbReference>
<proteinExistence type="predicted"/>